<evidence type="ECO:0000313" key="2">
    <source>
        <dbReference type="Proteomes" id="UP000005237"/>
    </source>
</evidence>
<dbReference type="EnsemblMetazoa" id="CJA10723b.1">
    <property type="protein sequence ID" value="CJA10723b.1"/>
    <property type="gene ID" value="WBGene00129927"/>
</dbReference>
<organism evidence="1 2">
    <name type="scientific">Caenorhabditis japonica</name>
    <dbReference type="NCBI Taxonomy" id="281687"/>
    <lineage>
        <taxon>Eukaryota</taxon>
        <taxon>Metazoa</taxon>
        <taxon>Ecdysozoa</taxon>
        <taxon>Nematoda</taxon>
        <taxon>Chromadorea</taxon>
        <taxon>Rhabditida</taxon>
        <taxon>Rhabditina</taxon>
        <taxon>Rhabditomorpha</taxon>
        <taxon>Rhabditoidea</taxon>
        <taxon>Rhabditidae</taxon>
        <taxon>Peloderinae</taxon>
        <taxon>Caenorhabditis</taxon>
    </lineage>
</organism>
<reference evidence="2" key="1">
    <citation type="submission" date="2010-08" db="EMBL/GenBank/DDBJ databases">
        <authorList>
            <consortium name="Caenorhabditis japonica Sequencing Consortium"/>
            <person name="Wilson R.K."/>
        </authorList>
    </citation>
    <scope>NUCLEOTIDE SEQUENCE [LARGE SCALE GENOMIC DNA]</scope>
    <source>
        <strain evidence="2">DF5081</strain>
    </source>
</reference>
<dbReference type="Proteomes" id="UP000005237">
    <property type="component" value="Unassembled WGS sequence"/>
</dbReference>
<dbReference type="PANTHER" id="PTHR31562">
    <property type="entry name" value="PROTEIN CBG18972"/>
    <property type="match status" value="1"/>
</dbReference>
<reference evidence="1" key="2">
    <citation type="submission" date="2022-06" db="UniProtKB">
        <authorList>
            <consortium name="EnsemblMetazoa"/>
        </authorList>
    </citation>
    <scope>IDENTIFICATION</scope>
    <source>
        <strain evidence="1">DF5081</strain>
    </source>
</reference>
<evidence type="ECO:0008006" key="3">
    <source>
        <dbReference type="Google" id="ProtNLM"/>
    </source>
</evidence>
<dbReference type="InterPro" id="IPR004988">
    <property type="entry name" value="DUF273"/>
</dbReference>
<accession>A0A8R1DSK5</accession>
<proteinExistence type="predicted"/>
<keyword evidence="2" id="KW-1185">Reference proteome</keyword>
<dbReference type="InterPro" id="IPR029044">
    <property type="entry name" value="Nucleotide-diphossugar_trans"/>
</dbReference>
<sequence length="275" mass="32867">MIVGDVAQAEKDYRTALNTVRCYCNMHKYKFKLVEDSEYRQICGQRDFMFRRHCIVAELLKNTEWLMFLDADVAVVNPNVLLEEYIDPAFDITFYDRFVNWEVAAGSYIVFLQRAFYPQLADESQVCLRIWERSTNWNDLFTFEACIRTVMGDAHEFGKARILKKGTAWLRDIWLTDSKWSPERDFMLHGLKDSNQISYAQGLFVNLIFTRFNWRSPFLSRLNLNDCTTREYAENWEYNEDLKVPRKEIEKALNRRFAEVERERWLSLVQVSEYV</sequence>
<dbReference type="Pfam" id="PF03314">
    <property type="entry name" value="DUF273"/>
    <property type="match status" value="1"/>
</dbReference>
<dbReference type="PANTHER" id="PTHR31562:SF9">
    <property type="entry name" value="GLYCOSYLTRANSFERASE FAMILY 8 PROTEIN"/>
    <property type="match status" value="1"/>
</dbReference>
<evidence type="ECO:0000313" key="1">
    <source>
        <dbReference type="EnsemblMetazoa" id="CJA10723b.1"/>
    </source>
</evidence>
<name>A0A8R1DSK5_CAEJA</name>
<dbReference type="Gene3D" id="3.90.550.10">
    <property type="entry name" value="Spore Coat Polysaccharide Biosynthesis Protein SpsA, Chain A"/>
    <property type="match status" value="1"/>
</dbReference>
<dbReference type="AlphaFoldDB" id="A0A8R1DSK5"/>
<protein>
    <recommendedName>
        <fullName evidence="3">Glycosyltransferase family 92 protein</fullName>
    </recommendedName>
</protein>